<reference evidence="3" key="1">
    <citation type="submission" date="2021-01" db="EMBL/GenBank/DDBJ databases">
        <title>Whole genome shotgun sequence of Actinoplanes rishiriensis NBRC 108556.</title>
        <authorList>
            <person name="Komaki H."/>
            <person name="Tamura T."/>
        </authorList>
    </citation>
    <scope>NUCLEOTIDE SEQUENCE</scope>
    <source>
        <strain evidence="3">NBRC 108556</strain>
    </source>
</reference>
<dbReference type="EMBL" id="BOMV01000116">
    <property type="protein sequence ID" value="GIF01968.1"/>
    <property type="molecule type" value="Genomic_DNA"/>
</dbReference>
<keyword evidence="2" id="KW-0812">Transmembrane</keyword>
<name>A0A919KAV8_9ACTN</name>
<keyword evidence="2" id="KW-0472">Membrane</keyword>
<sequence length="397" mass="44018">MWIVSSGLLVVGLVAFAVMWQIAEHLPDSDRGKAQIDAIKYGLGIVAAAGAAVALLVSVRRQQLSEYSHRLELRRQEHTEKDAAARHVTDLYTKAVEQLGSADAAVRLGGLYALERVAQENPPQRQTIVDVICAYLRMPYAEPDRSRTSAASELPLTELPMARPAPAADDSRGALQELQVRLTAQRLLATHLRWRADDERSQPQPEGFWSDIDLDLTGARLIDWNLDFCRLRKGAFRNATFTGRVSSLSVRFTHTADFSGALFASSVEFAGARFFHDAIFEGASFAGTAGFSGAVFGGHAVFRGTLTGVAVFMVATFTGNAIFQSASTYRIALDHAMVTPRDSREDAWPQGWRLARDEPTIYPNHWGLIYEPPTEQVNRTRSQPSEMNERRRDRVEE</sequence>
<evidence type="ECO:0000256" key="2">
    <source>
        <dbReference type="SAM" id="Phobius"/>
    </source>
</evidence>
<keyword evidence="2" id="KW-1133">Transmembrane helix</keyword>
<gene>
    <name evidence="3" type="ORF">Ari01nite_94320</name>
</gene>
<dbReference type="RefSeq" id="WP_203790960.1">
    <property type="nucleotide sequence ID" value="NZ_BOMV01000116.1"/>
</dbReference>
<protein>
    <recommendedName>
        <fullName evidence="5">Pentapeptide repeat-containing protein</fullName>
    </recommendedName>
</protein>
<evidence type="ECO:0008006" key="5">
    <source>
        <dbReference type="Google" id="ProtNLM"/>
    </source>
</evidence>
<keyword evidence="4" id="KW-1185">Reference proteome</keyword>
<evidence type="ECO:0000313" key="4">
    <source>
        <dbReference type="Proteomes" id="UP000636960"/>
    </source>
</evidence>
<comment type="caution">
    <text evidence="3">The sequence shown here is derived from an EMBL/GenBank/DDBJ whole genome shotgun (WGS) entry which is preliminary data.</text>
</comment>
<feature type="transmembrane region" description="Helical" evidence="2">
    <location>
        <begin position="41"/>
        <end position="59"/>
    </location>
</feature>
<dbReference type="Proteomes" id="UP000636960">
    <property type="component" value="Unassembled WGS sequence"/>
</dbReference>
<organism evidence="3 4">
    <name type="scientific">Paractinoplanes rishiriensis</name>
    <dbReference type="NCBI Taxonomy" id="1050105"/>
    <lineage>
        <taxon>Bacteria</taxon>
        <taxon>Bacillati</taxon>
        <taxon>Actinomycetota</taxon>
        <taxon>Actinomycetes</taxon>
        <taxon>Micromonosporales</taxon>
        <taxon>Micromonosporaceae</taxon>
        <taxon>Paractinoplanes</taxon>
    </lineage>
</organism>
<dbReference type="Pfam" id="PF13576">
    <property type="entry name" value="Pentapeptide_3"/>
    <property type="match status" value="1"/>
</dbReference>
<dbReference type="InterPro" id="IPR001646">
    <property type="entry name" value="5peptide_repeat"/>
</dbReference>
<evidence type="ECO:0000256" key="1">
    <source>
        <dbReference type="SAM" id="MobiDB-lite"/>
    </source>
</evidence>
<evidence type="ECO:0000313" key="3">
    <source>
        <dbReference type="EMBL" id="GIF01968.1"/>
    </source>
</evidence>
<dbReference type="AlphaFoldDB" id="A0A919KAV8"/>
<proteinExistence type="predicted"/>
<dbReference type="Gene3D" id="2.160.20.80">
    <property type="entry name" value="E3 ubiquitin-protein ligase SopA"/>
    <property type="match status" value="1"/>
</dbReference>
<dbReference type="SUPFAM" id="SSF141571">
    <property type="entry name" value="Pentapeptide repeat-like"/>
    <property type="match status" value="1"/>
</dbReference>
<feature type="region of interest" description="Disordered" evidence="1">
    <location>
        <begin position="373"/>
        <end position="397"/>
    </location>
</feature>
<feature type="compositionally biased region" description="Polar residues" evidence="1">
    <location>
        <begin position="375"/>
        <end position="386"/>
    </location>
</feature>
<feature type="compositionally biased region" description="Basic and acidic residues" evidence="1">
    <location>
        <begin position="387"/>
        <end position="397"/>
    </location>
</feature>
<accession>A0A919KAV8</accession>